<gene>
    <name evidence="1" type="ORF">JVT61DRAFT_10664</name>
</gene>
<evidence type="ECO:0000313" key="2">
    <source>
        <dbReference type="Proteomes" id="UP000683000"/>
    </source>
</evidence>
<accession>A0A8I2YFJ0</accession>
<reference evidence="1" key="1">
    <citation type="submission" date="2021-03" db="EMBL/GenBank/DDBJ databases">
        <title>Evolutionary innovations through gain and loss of genes in the ectomycorrhizal Boletales.</title>
        <authorList>
            <person name="Wu G."/>
            <person name="Miyauchi S."/>
            <person name="Morin E."/>
            <person name="Yang Z.-L."/>
            <person name="Xu J."/>
            <person name="Martin F.M."/>
        </authorList>
    </citation>
    <scope>NUCLEOTIDE SEQUENCE</scope>
    <source>
        <strain evidence="1">BR01</strain>
    </source>
</reference>
<evidence type="ECO:0000313" key="1">
    <source>
        <dbReference type="EMBL" id="KAG6370952.1"/>
    </source>
</evidence>
<dbReference type="Proteomes" id="UP000683000">
    <property type="component" value="Unassembled WGS sequence"/>
</dbReference>
<dbReference type="EMBL" id="JAGFBS010000041">
    <property type="protein sequence ID" value="KAG6370952.1"/>
    <property type="molecule type" value="Genomic_DNA"/>
</dbReference>
<dbReference type="OrthoDB" id="10345902at2759"/>
<proteinExistence type="predicted"/>
<dbReference type="AlphaFoldDB" id="A0A8I2YFJ0"/>
<sequence length="104" mass="11748">MAISTNYMIVLAGGSKIALRNICEVLPSPYYKDSFVKRPGLALRLKMLVLREPVSHYVYRTAAQVKISNLEKIVQELHREPKRVVDQEDVTKAWISISSDGCLS</sequence>
<name>A0A8I2YFJ0_9AGAM</name>
<organism evidence="1 2">
    <name type="scientific">Boletus reticuloceps</name>
    <dbReference type="NCBI Taxonomy" id="495285"/>
    <lineage>
        <taxon>Eukaryota</taxon>
        <taxon>Fungi</taxon>
        <taxon>Dikarya</taxon>
        <taxon>Basidiomycota</taxon>
        <taxon>Agaricomycotina</taxon>
        <taxon>Agaricomycetes</taxon>
        <taxon>Agaricomycetidae</taxon>
        <taxon>Boletales</taxon>
        <taxon>Boletineae</taxon>
        <taxon>Boletaceae</taxon>
        <taxon>Boletoideae</taxon>
        <taxon>Boletus</taxon>
    </lineage>
</organism>
<keyword evidence="2" id="KW-1185">Reference proteome</keyword>
<protein>
    <submittedName>
        <fullName evidence="1">Uncharacterized protein</fullName>
    </submittedName>
</protein>
<comment type="caution">
    <text evidence="1">The sequence shown here is derived from an EMBL/GenBank/DDBJ whole genome shotgun (WGS) entry which is preliminary data.</text>
</comment>